<dbReference type="InterPro" id="IPR053148">
    <property type="entry name" value="PD-DEXK-like_domain"/>
</dbReference>
<organism evidence="3 4">
    <name type="scientific">Chitinophaga ginsengisoli</name>
    <dbReference type="NCBI Taxonomy" id="363837"/>
    <lineage>
        <taxon>Bacteria</taxon>
        <taxon>Pseudomonadati</taxon>
        <taxon>Bacteroidota</taxon>
        <taxon>Chitinophagia</taxon>
        <taxon>Chitinophagales</taxon>
        <taxon>Chitinophagaceae</taxon>
        <taxon>Chitinophaga</taxon>
    </lineage>
</organism>
<dbReference type="PANTHER" id="PTHR30547">
    <property type="entry name" value="UNCHARACTERIZED PROTEIN YHCG-RELATED"/>
    <property type="match status" value="1"/>
</dbReference>
<dbReference type="InterPro" id="IPR011856">
    <property type="entry name" value="tRNA_endonuc-like_dom_sf"/>
</dbReference>
<comment type="caution">
    <text evidence="3">The sequence shown here is derived from an EMBL/GenBank/DDBJ whole genome shotgun (WGS) entry which is preliminary data.</text>
</comment>
<feature type="domain" description="YhcG PDDEXK nuclease" evidence="1">
    <location>
        <begin position="164"/>
        <end position="315"/>
    </location>
</feature>
<dbReference type="OrthoDB" id="9801263at2"/>
<feature type="domain" description="YhcG N-terminal" evidence="2">
    <location>
        <begin position="16"/>
        <end position="147"/>
    </location>
</feature>
<dbReference type="Gene3D" id="3.40.1350.10">
    <property type="match status" value="1"/>
</dbReference>
<dbReference type="Pfam" id="PF17761">
    <property type="entry name" value="DUF1016_N"/>
    <property type="match status" value="1"/>
</dbReference>
<keyword evidence="4" id="KW-1185">Reference proteome</keyword>
<dbReference type="AlphaFoldDB" id="A0A2P8FMA2"/>
<keyword evidence="3" id="KW-0255">Endonuclease</keyword>
<reference evidence="3 4" key="1">
    <citation type="submission" date="2018-03" db="EMBL/GenBank/DDBJ databases">
        <title>Genomic Encyclopedia of Archaeal and Bacterial Type Strains, Phase II (KMG-II): from individual species to whole genera.</title>
        <authorList>
            <person name="Goeker M."/>
        </authorList>
    </citation>
    <scope>NUCLEOTIDE SEQUENCE [LARGE SCALE GENOMIC DNA]</scope>
    <source>
        <strain evidence="3 4">DSM 18107</strain>
    </source>
</reference>
<evidence type="ECO:0000259" key="1">
    <source>
        <dbReference type="Pfam" id="PF06250"/>
    </source>
</evidence>
<sequence>MSRKIENLNHSLYDAIARTIAEARKTVYKSTNTILLKTYWEIGRLIIEDEQNGENRAAYGKAVLKSLASRLTLEFGKGFDESNLRNMRNFFLAFEIWDAVRPELSWTHYRIISRVENQSLRSQLISHAIEGNWNSRTLQRNIDSQYLGRLLKLPENKPTEAVHFIKDPYLFEFLGLPLDKEQTETKIESALINHLQRFLMELGKGFAFVARQQHIVTDTSDFYIDLVFYNYYLKCFVLLELKTHKLTHEAIGQMDMYVRMYNDLKKGNDDNPTIGIISCTEKDETIVKYSVLAENQQLFASKYRLYLPDENELKQLIEEDRIKLELDREK</sequence>
<keyword evidence="3" id="KW-0378">Hydrolase</keyword>
<keyword evidence="3" id="KW-0540">Nuclease</keyword>
<dbReference type="EMBL" id="PYGK01000020">
    <property type="protein sequence ID" value="PSL22833.1"/>
    <property type="molecule type" value="Genomic_DNA"/>
</dbReference>
<evidence type="ECO:0000313" key="3">
    <source>
        <dbReference type="EMBL" id="PSL22833.1"/>
    </source>
</evidence>
<dbReference type="RefSeq" id="WP_106605768.1">
    <property type="nucleotide sequence ID" value="NZ_PYGK01000020.1"/>
</dbReference>
<evidence type="ECO:0000313" key="4">
    <source>
        <dbReference type="Proteomes" id="UP000240978"/>
    </source>
</evidence>
<dbReference type="PANTHER" id="PTHR30547:SF5">
    <property type="entry name" value="NUCLEASE YHCG-RELATED"/>
    <property type="match status" value="1"/>
</dbReference>
<dbReference type="GO" id="GO:0003676">
    <property type="term" value="F:nucleic acid binding"/>
    <property type="evidence" value="ECO:0007669"/>
    <property type="project" value="InterPro"/>
</dbReference>
<gene>
    <name evidence="3" type="ORF">CLV42_12095</name>
</gene>
<proteinExistence type="predicted"/>
<dbReference type="InterPro" id="IPR041527">
    <property type="entry name" value="YhcG_N"/>
</dbReference>
<dbReference type="Proteomes" id="UP000240978">
    <property type="component" value="Unassembled WGS sequence"/>
</dbReference>
<evidence type="ECO:0000259" key="2">
    <source>
        <dbReference type="Pfam" id="PF17761"/>
    </source>
</evidence>
<dbReference type="InterPro" id="IPR009362">
    <property type="entry name" value="YhcG_C"/>
</dbReference>
<accession>A0A2P8FMA2</accession>
<dbReference type="Pfam" id="PF06250">
    <property type="entry name" value="YhcG_C"/>
    <property type="match status" value="1"/>
</dbReference>
<dbReference type="GO" id="GO:0004519">
    <property type="term" value="F:endonuclease activity"/>
    <property type="evidence" value="ECO:0007669"/>
    <property type="project" value="UniProtKB-KW"/>
</dbReference>
<name>A0A2P8FMA2_9BACT</name>
<protein>
    <submittedName>
        <fullName evidence="3">Putative nuclease of restriction endonuclease-like (RecB) superfamily</fullName>
    </submittedName>
</protein>